<accession>A0ABR1CX12</accession>
<dbReference type="Proteomes" id="UP001303046">
    <property type="component" value="Unassembled WGS sequence"/>
</dbReference>
<gene>
    <name evidence="1" type="primary">Necator_chrIII.g10997</name>
    <name evidence="1" type="ORF">RB195_010232</name>
</gene>
<keyword evidence="2" id="KW-1185">Reference proteome</keyword>
<protein>
    <submittedName>
        <fullName evidence="1">Uncharacterized protein</fullName>
    </submittedName>
</protein>
<proteinExistence type="predicted"/>
<dbReference type="EMBL" id="JAVFWL010000003">
    <property type="protein sequence ID" value="KAK6742839.1"/>
    <property type="molecule type" value="Genomic_DNA"/>
</dbReference>
<name>A0ABR1CX12_NECAM</name>
<organism evidence="1 2">
    <name type="scientific">Necator americanus</name>
    <name type="common">Human hookworm</name>
    <dbReference type="NCBI Taxonomy" id="51031"/>
    <lineage>
        <taxon>Eukaryota</taxon>
        <taxon>Metazoa</taxon>
        <taxon>Ecdysozoa</taxon>
        <taxon>Nematoda</taxon>
        <taxon>Chromadorea</taxon>
        <taxon>Rhabditida</taxon>
        <taxon>Rhabditina</taxon>
        <taxon>Rhabditomorpha</taxon>
        <taxon>Strongyloidea</taxon>
        <taxon>Ancylostomatidae</taxon>
        <taxon>Bunostominae</taxon>
        <taxon>Necator</taxon>
    </lineage>
</organism>
<evidence type="ECO:0000313" key="1">
    <source>
        <dbReference type="EMBL" id="KAK6742839.1"/>
    </source>
</evidence>
<reference evidence="1 2" key="1">
    <citation type="submission" date="2023-08" db="EMBL/GenBank/DDBJ databases">
        <title>A Necator americanus chromosomal reference genome.</title>
        <authorList>
            <person name="Ilik V."/>
            <person name="Petrzelkova K.J."/>
            <person name="Pardy F."/>
            <person name="Fuh T."/>
            <person name="Niatou-Singa F.S."/>
            <person name="Gouil Q."/>
            <person name="Baker L."/>
            <person name="Ritchie M.E."/>
            <person name="Jex A.R."/>
            <person name="Gazzola D."/>
            <person name="Li H."/>
            <person name="Toshio Fujiwara R."/>
            <person name="Zhan B."/>
            <person name="Aroian R.V."/>
            <person name="Pafco B."/>
            <person name="Schwarz E.M."/>
        </authorList>
    </citation>
    <scope>NUCLEOTIDE SEQUENCE [LARGE SCALE GENOMIC DNA]</scope>
    <source>
        <strain evidence="1 2">Aroian</strain>
        <tissue evidence="1">Whole animal</tissue>
    </source>
</reference>
<comment type="caution">
    <text evidence="1">The sequence shown here is derived from an EMBL/GenBank/DDBJ whole genome shotgun (WGS) entry which is preliminary data.</text>
</comment>
<sequence>MIPVGETIHFSKVSCPKRKRWMCLTEVQKKLFHPRKDVCLTLSRVICTFGSRVRVYYYECRHYPVVLPQMETSEVIEEYNRMNLDGSNKTTRIECIDDDCNKECTFVDFGSHDKNEFGQVADLSPVLLDGIEEISEERLAAFTHIFFNRPTDSKMLFSPIEGYYFEACLVFHNNKFF</sequence>
<evidence type="ECO:0000313" key="2">
    <source>
        <dbReference type="Proteomes" id="UP001303046"/>
    </source>
</evidence>